<feature type="transmembrane region" description="Helical" evidence="1">
    <location>
        <begin position="33"/>
        <end position="58"/>
    </location>
</feature>
<dbReference type="AlphaFoldDB" id="A0A5Z7DPX6"/>
<comment type="caution">
    <text evidence="2">The sequence shown here is derived from an EMBL/GenBank/DDBJ whole genome shotgun (WGS) entry which is preliminary data.</text>
</comment>
<name>A0A5Z7DPX6_SALEN</name>
<reference evidence="2" key="1">
    <citation type="submission" date="2018-07" db="EMBL/GenBank/DDBJ databases">
        <authorList>
            <consortium name="PulseNet: The National Subtyping Network for Foodborne Disease Surveillance"/>
            <person name="Tarr C.L."/>
            <person name="Trees E."/>
            <person name="Katz L.S."/>
            <person name="Carleton-Romer H.A."/>
            <person name="Stroika S."/>
            <person name="Kucerova Z."/>
            <person name="Roache K.F."/>
            <person name="Sabol A.L."/>
            <person name="Besser J."/>
            <person name="Gerner-Smidt P."/>
        </authorList>
    </citation>
    <scope>NUCLEOTIDE SEQUENCE</scope>
    <source>
        <strain evidence="2">2014AM-1410</strain>
    </source>
</reference>
<evidence type="ECO:0000313" key="2">
    <source>
        <dbReference type="EMBL" id="ECS5938122.1"/>
    </source>
</evidence>
<organism evidence="2">
    <name type="scientific">Salmonella enteritidis</name>
    <dbReference type="NCBI Taxonomy" id="149539"/>
    <lineage>
        <taxon>Bacteria</taxon>
        <taxon>Pseudomonadati</taxon>
        <taxon>Pseudomonadota</taxon>
        <taxon>Gammaproteobacteria</taxon>
        <taxon>Enterobacterales</taxon>
        <taxon>Enterobacteriaceae</taxon>
        <taxon>Salmonella</taxon>
    </lineage>
</organism>
<keyword evidence="1" id="KW-1133">Transmembrane helix</keyword>
<keyword evidence="1" id="KW-0812">Transmembrane</keyword>
<accession>A0A5Z7DPX6</accession>
<gene>
    <name evidence="2" type="ORF">BSD53_23800</name>
</gene>
<sequence length="66" mass="7907">MLCASLYPGSYARLQILLQRNNHNAIAKTRQHFLMYALVLFLSIICCFAFFMMIYYFYAKRQEINE</sequence>
<evidence type="ECO:0000256" key="1">
    <source>
        <dbReference type="SAM" id="Phobius"/>
    </source>
</evidence>
<protein>
    <submittedName>
        <fullName evidence="2">Uncharacterized protein</fullName>
    </submittedName>
</protein>
<proteinExistence type="predicted"/>
<keyword evidence="1" id="KW-0472">Membrane</keyword>
<dbReference type="EMBL" id="AAKKCA010000014">
    <property type="protein sequence ID" value="ECS5938122.1"/>
    <property type="molecule type" value="Genomic_DNA"/>
</dbReference>